<evidence type="ECO:0000313" key="8">
    <source>
        <dbReference type="EnsemblMetazoa" id="XP_019853955.1"/>
    </source>
</evidence>
<keyword evidence="1" id="KW-0479">Metal-binding</keyword>
<dbReference type="Gene3D" id="3.30.40.10">
    <property type="entry name" value="Zinc/RING finger domain, C3HC4 (zinc finger)"/>
    <property type="match status" value="1"/>
</dbReference>
<evidence type="ECO:0000256" key="1">
    <source>
        <dbReference type="ARBA" id="ARBA00022723"/>
    </source>
</evidence>
<dbReference type="KEGG" id="aqu:109583169"/>
<feature type="compositionally biased region" description="Polar residues" evidence="5">
    <location>
        <begin position="131"/>
        <end position="149"/>
    </location>
</feature>
<evidence type="ECO:0000313" key="9">
    <source>
        <dbReference type="Proteomes" id="UP000007879"/>
    </source>
</evidence>
<dbReference type="EnsemblMetazoa" id="XM_019998396.1">
    <property type="protein sequence ID" value="XP_019853955.1"/>
    <property type="gene ID" value="LOC109583169"/>
</dbReference>
<dbReference type="PANTHER" id="PTHR15077">
    <property type="entry name" value="FAS-ASSOCIATING DEATH DOMAIN-CONTAINING PROTEIN FADD"/>
    <property type="match status" value="1"/>
</dbReference>
<feature type="domain" description="PHD-type" evidence="6">
    <location>
        <begin position="30"/>
        <end position="93"/>
    </location>
</feature>
<keyword evidence="2 4" id="KW-0863">Zinc-finger</keyword>
<sequence>MASRQVARGQSKKTTSGTGSATSQAITNGHLICPTCSEEIVDPVGKKKGHQSIECNGPCHMWLHRQCAGLSRAAFDAAGASNDPFFCPQCVISNQNQEITTLKLKLDEVLNELSALKNEVANLKTEVSQHLVQDDNNPDSIPTDSTMPRTSARPVGNSSRVNMQNRSLPRDRSCNLVIYGIPECPHGTNRMATPLVGVRPSTQLSLCSTTCIFALYIIDLDEVIALLERHQYSKESYHELCLHLHNNTLEQDHRDVHSCFTECLTSWLRKADRVETPKPRTIDALITALREIGENAVADGINEERQRHLTNLPACAYFTLFPANPGVCNLKHKIEKVPELEKIASKLQEKYDFLVFAVRKSLRDHCIDVEDAKALIKKSLKKKALAVSYLLPCIDILEKASDFNSFFEFLRRCDFIGYLNYKLLKALSGLIIGGDEINKLFLEYEKEYAKLLNLDSFQNLIPFFEEKTDESPDAPLGLPCVSFKKPLVRKFSCSYYAILKQLSGSSVPLRDSTNEKEVTSIEQDALAKWLKEGTVNLTVKRVQMLGPPGSGKTCSQLLLLNEDPPEDVTDSTPIACRAVKATRTSIENGHMKRVDAKAFLSRLACDLIESASKLKETLVPTGGCDGTKSKGESSDNIPTGSPETEATESADTTEKVARLADSANDYHSNKVLQDIVEAIPNAEANLNCNWVYIVDSGGQTAFQELLPLFTRAASLNIITIDLSKGVDEKLDLQYRIDGASFPCDSNFSYTNIEFLRGVFSSGANLQLYHSPHSEEDAATPEYFVLGTHSDDAKATQQKIAIFNKEISSLTSGKKGYSIIPAEQNGDIIYPVNTMLKPGPERQEESKNLCDTIFDFDDDTLDDTFDDTIQLPVRWFAFELTLLEKAGNSSVLHMNDVLSIGRSLEMDDGDTKKALEYLHNVTIILYYPQVLPDIVFVDPHPILDILSRLLALTYKIKRKFLRRLTRETPSEPELDKLSKEGIFTESLLDKLKDDQRFSKSDFINLLLHLHIIVETQDGYFIPFALPPFALPPFGSTGSLPKSDIINPLLIVWLNPVTKEVLPVPRGIFPLAVVNLMKLNQPLFQFFPGSQEYLRYRDAMSFRVRVHDEFIGTIHFIKKHRHIEIHFDTNELKYCPLICEAVTEAIRSSNVVINLKPLHKLAFACCDMKDCYCIVTNEAEEKVECTLCPRPALISGRKEYWNWFHVTHKSLTEAPKLARETTPKTLDITDLKDVLTLLRECHFNGDWEGLGIELGLYKHPTLSDIQQSYTRSSTLTECLASWLLRVDGVDQNGGATYVSLANAFETLGQNAIADHIRKIKLPQEETCIIVNDAHHILDITCLRDVHLSLCDLYESKWLDLGDQLGLYAKTLQAIEDDYSDDRRCLRETLVKWLAGADDVLPSWGSLVQALEAIGENNVAENIRCTKIKRKIT</sequence>
<dbReference type="PROSITE" id="PS01359">
    <property type="entry name" value="ZF_PHD_1"/>
    <property type="match status" value="1"/>
</dbReference>
<evidence type="ECO:0000256" key="2">
    <source>
        <dbReference type="ARBA" id="ARBA00022771"/>
    </source>
</evidence>
<reference evidence="9" key="1">
    <citation type="journal article" date="2010" name="Nature">
        <title>The Amphimedon queenslandica genome and the evolution of animal complexity.</title>
        <authorList>
            <person name="Srivastava M."/>
            <person name="Simakov O."/>
            <person name="Chapman J."/>
            <person name="Fahey B."/>
            <person name="Gauthier M.E."/>
            <person name="Mitros T."/>
            <person name="Richards G.S."/>
            <person name="Conaco C."/>
            <person name="Dacre M."/>
            <person name="Hellsten U."/>
            <person name="Larroux C."/>
            <person name="Putnam N.H."/>
            <person name="Stanke M."/>
            <person name="Adamska M."/>
            <person name="Darling A."/>
            <person name="Degnan S.M."/>
            <person name="Oakley T.H."/>
            <person name="Plachetzki D.C."/>
            <person name="Zhai Y."/>
            <person name="Adamski M."/>
            <person name="Calcino A."/>
            <person name="Cummins S.F."/>
            <person name="Goodstein D.M."/>
            <person name="Harris C."/>
            <person name="Jackson D.J."/>
            <person name="Leys S.P."/>
            <person name="Shu S."/>
            <person name="Woodcroft B.J."/>
            <person name="Vervoort M."/>
            <person name="Kosik K.S."/>
            <person name="Manning G."/>
            <person name="Degnan B.M."/>
            <person name="Rokhsar D.S."/>
        </authorList>
    </citation>
    <scope>NUCLEOTIDE SEQUENCE [LARGE SCALE GENOMIC DNA]</scope>
</reference>
<dbReference type="GO" id="GO:0031265">
    <property type="term" value="C:CD95 death-inducing signaling complex"/>
    <property type="evidence" value="ECO:0007669"/>
    <property type="project" value="TreeGrafter"/>
</dbReference>
<dbReference type="PANTHER" id="PTHR15077:SF10">
    <property type="entry name" value="FAS-ASSOCIATED DEATH DOMAIN PROTEIN"/>
    <property type="match status" value="1"/>
</dbReference>
<dbReference type="InterPro" id="IPR036388">
    <property type="entry name" value="WH-like_DNA-bd_sf"/>
</dbReference>
<reference evidence="8" key="2">
    <citation type="submission" date="2024-06" db="UniProtKB">
        <authorList>
            <consortium name="EnsemblMetazoa"/>
        </authorList>
    </citation>
    <scope>IDENTIFICATION</scope>
</reference>
<dbReference type="Gene3D" id="1.10.10.10">
    <property type="entry name" value="Winged helix-like DNA-binding domain superfamily/Winged helix DNA-binding domain"/>
    <property type="match status" value="1"/>
</dbReference>
<dbReference type="SUPFAM" id="SSF47986">
    <property type="entry name" value="DEATH domain"/>
    <property type="match status" value="1"/>
</dbReference>
<dbReference type="RefSeq" id="XP_019853955.1">
    <property type="nucleotide sequence ID" value="XM_019998396.1"/>
</dbReference>
<dbReference type="InterPro" id="IPR019787">
    <property type="entry name" value="Znf_PHD-finger"/>
</dbReference>
<dbReference type="InterPro" id="IPR000488">
    <property type="entry name" value="Death_dom"/>
</dbReference>
<dbReference type="GO" id="GO:0045089">
    <property type="term" value="P:positive regulation of innate immune response"/>
    <property type="evidence" value="ECO:0007669"/>
    <property type="project" value="TreeGrafter"/>
</dbReference>
<dbReference type="GeneID" id="109583169"/>
<dbReference type="GO" id="GO:0005123">
    <property type="term" value="F:death receptor binding"/>
    <property type="evidence" value="ECO:0007669"/>
    <property type="project" value="TreeGrafter"/>
</dbReference>
<evidence type="ECO:0000256" key="4">
    <source>
        <dbReference type="PROSITE-ProRule" id="PRU00146"/>
    </source>
</evidence>
<accession>A0AAN0JA84</accession>
<keyword evidence="3" id="KW-0862">Zinc</keyword>
<evidence type="ECO:0000259" key="7">
    <source>
        <dbReference type="PROSITE" id="PS50017"/>
    </source>
</evidence>
<dbReference type="PROSITE" id="PS50017">
    <property type="entry name" value="DEATH_DOMAIN"/>
    <property type="match status" value="1"/>
</dbReference>
<keyword evidence="9" id="KW-1185">Reference proteome</keyword>
<dbReference type="PROSITE" id="PS50016">
    <property type="entry name" value="ZF_PHD_2"/>
    <property type="match status" value="1"/>
</dbReference>
<feature type="region of interest" description="Disordered" evidence="5">
    <location>
        <begin position="1"/>
        <end position="23"/>
    </location>
</feature>
<feature type="domain" description="Death" evidence="7">
    <location>
        <begin position="1354"/>
        <end position="1424"/>
    </location>
</feature>
<dbReference type="CDD" id="cd01670">
    <property type="entry name" value="Death"/>
    <property type="match status" value="2"/>
</dbReference>
<dbReference type="InterPro" id="IPR016729">
    <property type="entry name" value="FADD"/>
</dbReference>
<evidence type="ECO:0000256" key="3">
    <source>
        <dbReference type="ARBA" id="ARBA00022833"/>
    </source>
</evidence>
<organism evidence="8 9">
    <name type="scientific">Amphimedon queenslandica</name>
    <name type="common">Sponge</name>
    <dbReference type="NCBI Taxonomy" id="400682"/>
    <lineage>
        <taxon>Eukaryota</taxon>
        <taxon>Metazoa</taxon>
        <taxon>Porifera</taxon>
        <taxon>Demospongiae</taxon>
        <taxon>Heteroscleromorpha</taxon>
        <taxon>Haplosclerida</taxon>
        <taxon>Niphatidae</taxon>
        <taxon>Amphimedon</taxon>
    </lineage>
</organism>
<name>A0AAN0JA84_AMPQE</name>
<dbReference type="InterPro" id="IPR013083">
    <property type="entry name" value="Znf_RING/FYVE/PHD"/>
</dbReference>
<evidence type="ECO:0000256" key="5">
    <source>
        <dbReference type="SAM" id="MobiDB-lite"/>
    </source>
</evidence>
<dbReference type="Gene3D" id="1.10.533.10">
    <property type="entry name" value="Death Domain, Fas"/>
    <property type="match status" value="3"/>
</dbReference>
<dbReference type="GO" id="GO:0097191">
    <property type="term" value="P:extrinsic apoptotic signaling pathway"/>
    <property type="evidence" value="ECO:0007669"/>
    <property type="project" value="TreeGrafter"/>
</dbReference>
<evidence type="ECO:0008006" key="10">
    <source>
        <dbReference type="Google" id="ProtNLM"/>
    </source>
</evidence>
<dbReference type="GO" id="GO:0008270">
    <property type="term" value="F:zinc ion binding"/>
    <property type="evidence" value="ECO:0007669"/>
    <property type="project" value="UniProtKB-KW"/>
</dbReference>
<protein>
    <recommendedName>
        <fullName evidence="10">Death domain-containing protein</fullName>
    </recommendedName>
</protein>
<feature type="region of interest" description="Disordered" evidence="5">
    <location>
        <begin position="619"/>
        <end position="653"/>
    </location>
</feature>
<feature type="compositionally biased region" description="Low complexity" evidence="5">
    <location>
        <begin position="12"/>
        <end position="23"/>
    </location>
</feature>
<dbReference type="InterPro" id="IPR011011">
    <property type="entry name" value="Znf_FYVE_PHD"/>
</dbReference>
<dbReference type="Proteomes" id="UP000007879">
    <property type="component" value="Unassembled WGS sequence"/>
</dbReference>
<dbReference type="InterPro" id="IPR011029">
    <property type="entry name" value="DEATH-like_dom_sf"/>
</dbReference>
<dbReference type="Pfam" id="PF00531">
    <property type="entry name" value="Death"/>
    <property type="match status" value="1"/>
</dbReference>
<dbReference type="SUPFAM" id="SSF57903">
    <property type="entry name" value="FYVE/PHD zinc finger"/>
    <property type="match status" value="1"/>
</dbReference>
<dbReference type="InterPro" id="IPR019786">
    <property type="entry name" value="Zinc_finger_PHD-type_CS"/>
</dbReference>
<proteinExistence type="predicted"/>
<feature type="region of interest" description="Disordered" evidence="5">
    <location>
        <begin position="131"/>
        <end position="164"/>
    </location>
</feature>
<dbReference type="GO" id="GO:0089720">
    <property type="term" value="F:caspase binding"/>
    <property type="evidence" value="ECO:0007669"/>
    <property type="project" value="TreeGrafter"/>
</dbReference>
<evidence type="ECO:0000259" key="6">
    <source>
        <dbReference type="PROSITE" id="PS50016"/>
    </source>
</evidence>